<evidence type="ECO:0000256" key="1">
    <source>
        <dbReference type="SAM" id="MobiDB-lite"/>
    </source>
</evidence>
<organism evidence="2 3">
    <name type="scientific">Flavilitoribacter nigricans (strain ATCC 23147 / DSM 23189 / NBRC 102662 / NCIMB 1420 / SS-2)</name>
    <name type="common">Lewinella nigricans</name>
    <dbReference type="NCBI Taxonomy" id="1122177"/>
    <lineage>
        <taxon>Bacteria</taxon>
        <taxon>Pseudomonadati</taxon>
        <taxon>Bacteroidota</taxon>
        <taxon>Saprospiria</taxon>
        <taxon>Saprospirales</taxon>
        <taxon>Lewinellaceae</taxon>
        <taxon>Flavilitoribacter</taxon>
    </lineage>
</organism>
<sequence length="63" mass="7315">MFVDIRDAGGQGTLIQGCRNRARSQYLREFQRGAKKNQKDHFPEDKGGRKFGSPVKFYRRPTL</sequence>
<dbReference type="Proteomes" id="UP000223913">
    <property type="component" value="Unassembled WGS sequence"/>
</dbReference>
<evidence type="ECO:0000313" key="2">
    <source>
        <dbReference type="EMBL" id="PHN05057.1"/>
    </source>
</evidence>
<dbReference type="PROSITE" id="PS51257">
    <property type="entry name" value="PROKAR_LIPOPROTEIN"/>
    <property type="match status" value="1"/>
</dbReference>
<dbReference type="EMBL" id="PDUD01000023">
    <property type="protein sequence ID" value="PHN05057.1"/>
    <property type="molecule type" value="Genomic_DNA"/>
</dbReference>
<evidence type="ECO:0000313" key="3">
    <source>
        <dbReference type="Proteomes" id="UP000223913"/>
    </source>
</evidence>
<keyword evidence="3" id="KW-1185">Reference proteome</keyword>
<feature type="region of interest" description="Disordered" evidence="1">
    <location>
        <begin position="31"/>
        <end position="55"/>
    </location>
</feature>
<feature type="compositionally biased region" description="Basic and acidic residues" evidence="1">
    <location>
        <begin position="31"/>
        <end position="48"/>
    </location>
</feature>
<name>A0A2D0N9A1_FLAN2</name>
<reference evidence="2 3" key="1">
    <citation type="submission" date="2017-10" db="EMBL/GenBank/DDBJ databases">
        <title>The draft genome sequence of Lewinella nigricans NBRC 102662.</title>
        <authorList>
            <person name="Wang K."/>
        </authorList>
    </citation>
    <scope>NUCLEOTIDE SEQUENCE [LARGE SCALE GENOMIC DNA]</scope>
    <source>
        <strain evidence="2 3">NBRC 102662</strain>
    </source>
</reference>
<comment type="caution">
    <text evidence="2">The sequence shown here is derived from an EMBL/GenBank/DDBJ whole genome shotgun (WGS) entry which is preliminary data.</text>
</comment>
<protein>
    <submittedName>
        <fullName evidence="2">Uncharacterized protein</fullName>
    </submittedName>
</protein>
<proteinExistence type="predicted"/>
<accession>A0A2D0N9A1</accession>
<gene>
    <name evidence="2" type="ORF">CRP01_18710</name>
</gene>
<dbReference type="AlphaFoldDB" id="A0A2D0N9A1"/>